<evidence type="ECO:0000313" key="7">
    <source>
        <dbReference type="Proteomes" id="UP001589709"/>
    </source>
</evidence>
<evidence type="ECO:0000256" key="4">
    <source>
        <dbReference type="ARBA" id="ARBA00023163"/>
    </source>
</evidence>
<dbReference type="EMBL" id="JBHMCY010000018">
    <property type="protein sequence ID" value="MFB9463492.1"/>
    <property type="molecule type" value="Genomic_DNA"/>
</dbReference>
<evidence type="ECO:0000256" key="2">
    <source>
        <dbReference type="ARBA" id="ARBA00023015"/>
    </source>
</evidence>
<dbReference type="SUPFAM" id="SSF46785">
    <property type="entry name" value="Winged helix' DNA-binding domain"/>
    <property type="match status" value="1"/>
</dbReference>
<keyword evidence="7" id="KW-1185">Reference proteome</keyword>
<dbReference type="Gene3D" id="1.10.10.10">
    <property type="entry name" value="Winged helix-like DNA-binding domain superfamily/Winged helix DNA-binding domain"/>
    <property type="match status" value="1"/>
</dbReference>
<evidence type="ECO:0000256" key="1">
    <source>
        <dbReference type="ARBA" id="ARBA00009437"/>
    </source>
</evidence>
<dbReference type="SUPFAM" id="SSF53850">
    <property type="entry name" value="Periplasmic binding protein-like II"/>
    <property type="match status" value="1"/>
</dbReference>
<dbReference type="InterPro" id="IPR000847">
    <property type="entry name" value="LysR_HTH_N"/>
</dbReference>
<dbReference type="PANTHER" id="PTHR30346">
    <property type="entry name" value="TRANSCRIPTIONAL DUAL REGULATOR HCAR-RELATED"/>
    <property type="match status" value="1"/>
</dbReference>
<dbReference type="Pfam" id="PF03466">
    <property type="entry name" value="LysR_substrate"/>
    <property type="match status" value="1"/>
</dbReference>
<accession>A0ABV5MZQ1</accession>
<proteinExistence type="inferred from homology"/>
<keyword evidence="2" id="KW-0805">Transcription regulation</keyword>
<dbReference type="Pfam" id="PF00126">
    <property type="entry name" value="HTH_1"/>
    <property type="match status" value="1"/>
</dbReference>
<keyword evidence="3" id="KW-0238">DNA-binding</keyword>
<name>A0ABV5MZQ1_9ACTN</name>
<dbReference type="Proteomes" id="UP001589709">
    <property type="component" value="Unassembled WGS sequence"/>
</dbReference>
<evidence type="ECO:0000313" key="6">
    <source>
        <dbReference type="EMBL" id="MFB9463492.1"/>
    </source>
</evidence>
<dbReference type="PANTHER" id="PTHR30346:SF0">
    <property type="entry name" value="HCA OPERON TRANSCRIPTIONAL ACTIVATOR HCAR"/>
    <property type="match status" value="1"/>
</dbReference>
<dbReference type="InterPro" id="IPR036390">
    <property type="entry name" value="WH_DNA-bd_sf"/>
</dbReference>
<protein>
    <submittedName>
        <fullName evidence="6">LysR family transcriptional regulator</fullName>
    </submittedName>
</protein>
<evidence type="ECO:0000256" key="3">
    <source>
        <dbReference type="ARBA" id="ARBA00023125"/>
    </source>
</evidence>
<gene>
    <name evidence="6" type="ORF">ACFF45_12440</name>
</gene>
<dbReference type="InterPro" id="IPR036388">
    <property type="entry name" value="WH-like_DNA-bd_sf"/>
</dbReference>
<comment type="similarity">
    <text evidence="1">Belongs to the LysR transcriptional regulatory family.</text>
</comment>
<dbReference type="PROSITE" id="PS50931">
    <property type="entry name" value="HTH_LYSR"/>
    <property type="match status" value="1"/>
</dbReference>
<reference evidence="6 7" key="1">
    <citation type="submission" date="2024-09" db="EMBL/GenBank/DDBJ databases">
        <authorList>
            <person name="Sun Q."/>
            <person name="Mori K."/>
        </authorList>
    </citation>
    <scope>NUCLEOTIDE SEQUENCE [LARGE SCALE GENOMIC DNA]</scope>
    <source>
        <strain evidence="6 7">JCM 6917</strain>
    </source>
</reference>
<feature type="domain" description="HTH lysR-type" evidence="5">
    <location>
        <begin position="1"/>
        <end position="58"/>
    </location>
</feature>
<dbReference type="RefSeq" id="WP_381345683.1">
    <property type="nucleotide sequence ID" value="NZ_JBHMCY010000018.1"/>
</dbReference>
<comment type="caution">
    <text evidence="6">The sequence shown here is derived from an EMBL/GenBank/DDBJ whole genome shotgun (WGS) entry which is preliminary data.</text>
</comment>
<organism evidence="6 7">
    <name type="scientific">Streptomyces cinereospinus</name>
    <dbReference type="NCBI Taxonomy" id="285561"/>
    <lineage>
        <taxon>Bacteria</taxon>
        <taxon>Bacillati</taxon>
        <taxon>Actinomycetota</taxon>
        <taxon>Actinomycetes</taxon>
        <taxon>Kitasatosporales</taxon>
        <taxon>Streptomycetaceae</taxon>
        <taxon>Streptomyces</taxon>
    </lineage>
</organism>
<dbReference type="Gene3D" id="3.40.190.10">
    <property type="entry name" value="Periplasmic binding protein-like II"/>
    <property type="match status" value="2"/>
</dbReference>
<dbReference type="InterPro" id="IPR005119">
    <property type="entry name" value="LysR_subst-bd"/>
</dbReference>
<sequence length="311" mass="33238">MNIAQLECFLAVADELHFGRAAERLHRSPATVSEAVAALERGIGGKLFARTSRRVTLTPEGARFLQEVREPFEALLRAHARASARARRLRPEVVIAHTPQLGHLLLPSLQAAAGAGSAPALPVWRPVLMHTHEQQRAVEAGTADIGLCWSATVQPPLRSVVLRKLPIMAVLPQDDPLAREDVVAMASLRGRGLLMTPRKDNAFLAGTVQIALAQAGLNPGDVEEVERYEDLALRIRTGRLVGLHPATGLGSDRMPGLVMRPLAPGVGATICALTREDAGQDACALVDALRATARSLEAPASSDDRQGRAAR</sequence>
<keyword evidence="4" id="KW-0804">Transcription</keyword>
<evidence type="ECO:0000259" key="5">
    <source>
        <dbReference type="PROSITE" id="PS50931"/>
    </source>
</evidence>